<feature type="region of interest" description="Disordered" evidence="1">
    <location>
        <begin position="1"/>
        <end position="29"/>
    </location>
</feature>
<feature type="transmembrane region" description="Helical" evidence="2">
    <location>
        <begin position="109"/>
        <end position="128"/>
    </location>
</feature>
<feature type="transmembrane region" description="Helical" evidence="2">
    <location>
        <begin position="206"/>
        <end position="227"/>
    </location>
</feature>
<organism evidence="3 4">
    <name type="scientific">Arachnia propionica</name>
    <dbReference type="NCBI Taxonomy" id="1750"/>
    <lineage>
        <taxon>Bacteria</taxon>
        <taxon>Bacillati</taxon>
        <taxon>Actinomycetota</taxon>
        <taxon>Actinomycetes</taxon>
        <taxon>Propionibacteriales</taxon>
        <taxon>Propionibacteriaceae</taxon>
        <taxon>Arachnia</taxon>
    </lineage>
</organism>
<dbReference type="InterPro" id="IPR011047">
    <property type="entry name" value="Quinoprotein_ADH-like_sf"/>
</dbReference>
<proteinExistence type="predicted"/>
<feature type="transmembrane region" description="Helical" evidence="2">
    <location>
        <begin position="140"/>
        <end position="161"/>
    </location>
</feature>
<keyword evidence="4" id="KW-1185">Reference proteome</keyword>
<keyword evidence="2" id="KW-0812">Transmembrane</keyword>
<gene>
    <name evidence="3" type="ORF">NCTC12967_00363</name>
</gene>
<feature type="region of interest" description="Disordered" evidence="1">
    <location>
        <begin position="404"/>
        <end position="427"/>
    </location>
</feature>
<keyword evidence="2" id="KW-0472">Membrane</keyword>
<dbReference type="SUPFAM" id="SSF50998">
    <property type="entry name" value="Quinoprotein alcohol dehydrogenase-like"/>
    <property type="match status" value="1"/>
</dbReference>
<feature type="compositionally biased region" description="Acidic residues" evidence="1">
    <location>
        <begin position="1"/>
        <end position="12"/>
    </location>
</feature>
<evidence type="ECO:0000313" key="3">
    <source>
        <dbReference type="EMBL" id="VEH69099.1"/>
    </source>
</evidence>
<evidence type="ECO:0000256" key="1">
    <source>
        <dbReference type="SAM" id="MobiDB-lite"/>
    </source>
</evidence>
<reference evidence="3 4" key="1">
    <citation type="submission" date="2018-12" db="EMBL/GenBank/DDBJ databases">
        <authorList>
            <consortium name="Pathogen Informatics"/>
        </authorList>
    </citation>
    <scope>NUCLEOTIDE SEQUENCE [LARGE SCALE GENOMIC DNA]</scope>
    <source>
        <strain evidence="3 4">NCTC12967</strain>
    </source>
</reference>
<keyword evidence="2" id="KW-1133">Transmembrane helix</keyword>
<dbReference type="RefSeq" id="WP_061787245.1">
    <property type="nucleotide sequence ID" value="NZ_CAUVFS010000015.1"/>
</dbReference>
<feature type="transmembrane region" description="Helical" evidence="2">
    <location>
        <begin position="79"/>
        <end position="97"/>
    </location>
</feature>
<sequence>MSDTSIPEDDMTADGVDAPITEDTETSEPAKDQHRYAFLSRHISMLRALRLSGILTIIFAIALYVFLGGSNNAFWPPKGLLLGLFLGILLIFITWAWSRQINAWRRLIALFFALCSVMSAGFLVHWWWKLYDQTSFNSAFLLTLGLASIGLGLLIATDLLLRGVRDHLETTPGSADDPSILTPYRSSVDATATGIGKRILHGILRFIRVLVPTAVLVTASVAAHTVANPVTQTTAPLPEGPLPERSTGIGTTIAWTKDVPGLLATASGVAGPVILTTEGVTGLNPADGSTLWSYTRKNTRFCMGRCGQAPFRSQLLFTSPTGRYIAVQFGIPEEVESSNPVHDAMTVVLDTLTGQVTGEHPSNEKNKLQLTDSALLDGDTAYNLDDGKIRWKLAGKKERTYEVRASERNARSGPAGHRSFILTGPDNKYNLISDTDPTSTTGVANLADDPLTERLVVVNGWTIQYRNSPDSENGEPRENLRGREARAVTLDSLAGLDDGTTPVDLGRISGVNSAASRASGTLATYPPYDGRSKFDSSEYTDDIWVGAVFDTSTQRVTPATQYAGLATAKVGLMATSEKGQLSGSLVVRPGDGSDGATIPVVPGSTVTPPERLARDRDQQPMQFFPIGETRYADLHILERTVDAMKAPGVTLLLLDGGGKTMPLSQRYYDNHVYRLYGLTGATS</sequence>
<name>A0A448MVG2_9ACTN</name>
<feature type="transmembrane region" description="Helical" evidence="2">
    <location>
        <begin position="48"/>
        <end position="67"/>
    </location>
</feature>
<evidence type="ECO:0000256" key="2">
    <source>
        <dbReference type="SAM" id="Phobius"/>
    </source>
</evidence>
<dbReference type="AlphaFoldDB" id="A0A448MVG2"/>
<evidence type="ECO:0000313" key="4">
    <source>
        <dbReference type="Proteomes" id="UP000273044"/>
    </source>
</evidence>
<dbReference type="EMBL" id="LR134406">
    <property type="protein sequence ID" value="VEH69099.1"/>
    <property type="molecule type" value="Genomic_DNA"/>
</dbReference>
<accession>A0A448MVG2</accession>
<dbReference type="GeneID" id="64405859"/>
<protein>
    <submittedName>
        <fullName evidence="3">Uncharacterized protein</fullName>
    </submittedName>
</protein>
<dbReference type="Proteomes" id="UP000273044">
    <property type="component" value="Chromosome"/>
</dbReference>